<dbReference type="SMART" id="SM00407">
    <property type="entry name" value="IGc1"/>
    <property type="match status" value="1"/>
</dbReference>
<evidence type="ECO:0000259" key="2">
    <source>
        <dbReference type="PROSITE" id="PS50835"/>
    </source>
</evidence>
<dbReference type="InterPro" id="IPR013783">
    <property type="entry name" value="Ig-like_fold"/>
</dbReference>
<dbReference type="Gene3D" id="2.60.40.10">
    <property type="entry name" value="Immunoglobulins"/>
    <property type="match status" value="1"/>
</dbReference>
<evidence type="ECO:0000256" key="1">
    <source>
        <dbReference type="SAM" id="Phobius"/>
    </source>
</evidence>
<keyword evidence="1" id="KW-1133">Transmembrane helix</keyword>
<dbReference type="GeneID" id="116221383"/>
<dbReference type="OrthoDB" id="8893416at2759"/>
<dbReference type="KEGG" id="char:116221383"/>
<feature type="domain" description="Ig-like" evidence="2">
    <location>
        <begin position="65"/>
        <end position="179"/>
    </location>
</feature>
<accession>A0A6P8FLN1</accession>
<dbReference type="PROSITE" id="PS50835">
    <property type="entry name" value="IG_LIKE"/>
    <property type="match status" value="2"/>
</dbReference>
<name>A0A6P8FLN1_CLUHA</name>
<dbReference type="AlphaFoldDB" id="A0A6P8FLN1"/>
<evidence type="ECO:0000313" key="4">
    <source>
        <dbReference type="RefSeq" id="XP_031427119.1"/>
    </source>
</evidence>
<keyword evidence="3" id="KW-1185">Reference proteome</keyword>
<organism evidence="3 4">
    <name type="scientific">Clupea harengus</name>
    <name type="common">Atlantic herring</name>
    <dbReference type="NCBI Taxonomy" id="7950"/>
    <lineage>
        <taxon>Eukaryota</taxon>
        <taxon>Metazoa</taxon>
        <taxon>Chordata</taxon>
        <taxon>Craniata</taxon>
        <taxon>Vertebrata</taxon>
        <taxon>Euteleostomi</taxon>
        <taxon>Actinopterygii</taxon>
        <taxon>Neopterygii</taxon>
        <taxon>Teleostei</taxon>
        <taxon>Clupei</taxon>
        <taxon>Clupeiformes</taxon>
        <taxon>Clupeoidei</taxon>
        <taxon>Clupeidae</taxon>
        <taxon>Clupea</taxon>
    </lineage>
</organism>
<dbReference type="Proteomes" id="UP000515152">
    <property type="component" value="Chromosome 8"/>
</dbReference>
<proteinExistence type="predicted"/>
<dbReference type="Pfam" id="PF07654">
    <property type="entry name" value="C1-set"/>
    <property type="match status" value="1"/>
</dbReference>
<gene>
    <name evidence="4" type="primary">LOC116221383</name>
</gene>
<dbReference type="InterPro" id="IPR003597">
    <property type="entry name" value="Ig_C1-set"/>
</dbReference>
<protein>
    <submittedName>
        <fullName evidence="4">Uncharacterized protein LOC116221383</fullName>
    </submittedName>
</protein>
<keyword evidence="1" id="KW-0812">Transmembrane</keyword>
<dbReference type="InterPro" id="IPR007110">
    <property type="entry name" value="Ig-like_dom"/>
</dbReference>
<keyword evidence="1" id="KW-0472">Membrane</keyword>
<sequence length="349" mass="38904">MMCLHPQQEVVVQVSDYVQPLRKTQVAGLLNKIKTQAAGILNKIKTQAAGLLNKIKDTAPLTMSPLWVLSMVFTITDSVDVIKAARGSSVHLPCEPTFQEYDFVHVKWRKSGLVNPICEYSLNLTYVNPKHCLPSFKPSLHGLNVAHFKNSHSGSYSCLTTRIIPPPTEDIYNTTMELHSMEGPSLELEQVNTTNADCVQLLCTLDDINQEQVDFIWNINGQNTSGQVQVINSSFNVSSSLRLCGSEWRDGDTITCSVSHLSGHITSSRIIPAQKGSNNWLVIICICAVTGAVLFIIIALIIYKCKKRTKPIDASLVYTNKVYENFSFGSRIPVRQRTETPREQCVYEN</sequence>
<evidence type="ECO:0000313" key="3">
    <source>
        <dbReference type="Proteomes" id="UP000515152"/>
    </source>
</evidence>
<feature type="domain" description="Ig-like" evidence="2">
    <location>
        <begin position="184"/>
        <end position="272"/>
    </location>
</feature>
<dbReference type="SUPFAM" id="SSF48726">
    <property type="entry name" value="Immunoglobulin"/>
    <property type="match status" value="2"/>
</dbReference>
<dbReference type="InterPro" id="IPR036179">
    <property type="entry name" value="Ig-like_dom_sf"/>
</dbReference>
<dbReference type="RefSeq" id="XP_031427119.1">
    <property type="nucleotide sequence ID" value="XM_031571259.2"/>
</dbReference>
<reference evidence="4" key="1">
    <citation type="submission" date="2025-08" db="UniProtKB">
        <authorList>
            <consortium name="RefSeq"/>
        </authorList>
    </citation>
    <scope>IDENTIFICATION</scope>
</reference>
<feature type="transmembrane region" description="Helical" evidence="1">
    <location>
        <begin position="280"/>
        <end position="303"/>
    </location>
</feature>